<organism evidence="1">
    <name type="scientific">Spirodela intermedia</name>
    <name type="common">Intermediate duckweed</name>
    <dbReference type="NCBI Taxonomy" id="51605"/>
    <lineage>
        <taxon>Eukaryota</taxon>
        <taxon>Viridiplantae</taxon>
        <taxon>Streptophyta</taxon>
        <taxon>Embryophyta</taxon>
        <taxon>Tracheophyta</taxon>
        <taxon>Spermatophyta</taxon>
        <taxon>Magnoliopsida</taxon>
        <taxon>Liliopsida</taxon>
        <taxon>Araceae</taxon>
        <taxon>Lemnoideae</taxon>
        <taxon>Spirodela</taxon>
    </lineage>
</organism>
<protein>
    <submittedName>
        <fullName evidence="1">Uncharacterized protein</fullName>
    </submittedName>
</protein>
<name>A0A7I8I8Y7_SPIIN</name>
<keyword evidence="3" id="KW-1185">Reference proteome</keyword>
<gene>
    <name evidence="1" type="ORF">SI7747_01000699</name>
    <name evidence="2" type="ORF">SI8410_01000938</name>
</gene>
<evidence type="ECO:0000313" key="2">
    <source>
        <dbReference type="EMBL" id="CAA7388776.1"/>
    </source>
</evidence>
<dbReference type="Proteomes" id="UP000663760">
    <property type="component" value="Chromosome 1"/>
</dbReference>
<evidence type="ECO:0000313" key="3">
    <source>
        <dbReference type="Proteomes" id="UP000663760"/>
    </source>
</evidence>
<reference evidence="1" key="1">
    <citation type="submission" date="2019-12" db="EMBL/GenBank/DDBJ databases">
        <authorList>
            <person name="Scholz U."/>
            <person name="Mascher M."/>
            <person name="Fiebig A."/>
        </authorList>
    </citation>
    <scope>NUCLEOTIDE SEQUENCE</scope>
</reference>
<dbReference type="AlphaFoldDB" id="A0A7I8I8Y7"/>
<evidence type="ECO:0000313" key="1">
    <source>
        <dbReference type="EMBL" id="CAA2614312.1"/>
    </source>
</evidence>
<accession>A0A7I8I8Y7</accession>
<proteinExistence type="predicted"/>
<dbReference type="EMBL" id="LR743588">
    <property type="protein sequence ID" value="CAA2614312.1"/>
    <property type="molecule type" value="Genomic_DNA"/>
</dbReference>
<dbReference type="EMBL" id="LR746264">
    <property type="protein sequence ID" value="CAA7388776.1"/>
    <property type="molecule type" value="Genomic_DNA"/>
</dbReference>
<sequence length="53" mass="6023">MFGDCFLSFIGGERDLSPPLHELEAIEETLPSRVQPDRGARAKTKDPRFRYTA</sequence>